<keyword evidence="2" id="KW-1185">Reference proteome</keyword>
<evidence type="ECO:0000313" key="1">
    <source>
        <dbReference type="EMBL" id="KAG0411112.1"/>
    </source>
</evidence>
<reference evidence="1 2" key="1">
    <citation type="journal article" date="2020" name="Cell">
        <title>Large-Scale Comparative Analyses of Tick Genomes Elucidate Their Genetic Diversity and Vector Capacities.</title>
        <authorList>
            <consortium name="Tick Genome and Microbiome Consortium (TIGMIC)"/>
            <person name="Jia N."/>
            <person name="Wang J."/>
            <person name="Shi W."/>
            <person name="Du L."/>
            <person name="Sun Y."/>
            <person name="Zhan W."/>
            <person name="Jiang J.F."/>
            <person name="Wang Q."/>
            <person name="Zhang B."/>
            <person name="Ji P."/>
            <person name="Bell-Sakyi L."/>
            <person name="Cui X.M."/>
            <person name="Yuan T.T."/>
            <person name="Jiang B.G."/>
            <person name="Yang W.F."/>
            <person name="Lam T.T."/>
            <person name="Chang Q.C."/>
            <person name="Ding S.J."/>
            <person name="Wang X.J."/>
            <person name="Zhu J.G."/>
            <person name="Ruan X.D."/>
            <person name="Zhao L."/>
            <person name="Wei J.T."/>
            <person name="Ye R.Z."/>
            <person name="Que T.C."/>
            <person name="Du C.H."/>
            <person name="Zhou Y.H."/>
            <person name="Cheng J.X."/>
            <person name="Dai P.F."/>
            <person name="Guo W.B."/>
            <person name="Han X.H."/>
            <person name="Huang E.J."/>
            <person name="Li L.F."/>
            <person name="Wei W."/>
            <person name="Gao Y.C."/>
            <person name="Liu J.Z."/>
            <person name="Shao H.Z."/>
            <person name="Wang X."/>
            <person name="Wang C.C."/>
            <person name="Yang T.C."/>
            <person name="Huo Q.B."/>
            <person name="Li W."/>
            <person name="Chen H.Y."/>
            <person name="Chen S.E."/>
            <person name="Zhou L.G."/>
            <person name="Ni X.B."/>
            <person name="Tian J.H."/>
            <person name="Sheng Y."/>
            <person name="Liu T."/>
            <person name="Pan Y.S."/>
            <person name="Xia L.Y."/>
            <person name="Li J."/>
            <person name="Zhao F."/>
            <person name="Cao W.C."/>
        </authorList>
    </citation>
    <scope>NUCLEOTIDE SEQUENCE [LARGE SCALE GENOMIC DNA]</scope>
    <source>
        <strain evidence="1">Iper-2018</strain>
    </source>
</reference>
<name>A0AC60NVF6_IXOPE</name>
<comment type="caution">
    <text evidence="1">The sequence shown here is derived from an EMBL/GenBank/DDBJ whole genome shotgun (WGS) entry which is preliminary data.</text>
</comment>
<evidence type="ECO:0000313" key="2">
    <source>
        <dbReference type="Proteomes" id="UP000805193"/>
    </source>
</evidence>
<organism evidence="1 2">
    <name type="scientific">Ixodes persulcatus</name>
    <name type="common">Taiga tick</name>
    <dbReference type="NCBI Taxonomy" id="34615"/>
    <lineage>
        <taxon>Eukaryota</taxon>
        <taxon>Metazoa</taxon>
        <taxon>Ecdysozoa</taxon>
        <taxon>Arthropoda</taxon>
        <taxon>Chelicerata</taxon>
        <taxon>Arachnida</taxon>
        <taxon>Acari</taxon>
        <taxon>Parasitiformes</taxon>
        <taxon>Ixodida</taxon>
        <taxon>Ixodoidea</taxon>
        <taxon>Ixodidae</taxon>
        <taxon>Ixodinae</taxon>
        <taxon>Ixodes</taxon>
    </lineage>
</organism>
<gene>
    <name evidence="1" type="ORF">HPB47_011753</name>
</gene>
<accession>A0AC60NVF6</accession>
<dbReference type="EMBL" id="JABSTQ010011460">
    <property type="protein sequence ID" value="KAG0411112.1"/>
    <property type="molecule type" value="Genomic_DNA"/>
</dbReference>
<dbReference type="Proteomes" id="UP000805193">
    <property type="component" value="Unassembled WGS sequence"/>
</dbReference>
<protein>
    <submittedName>
        <fullName evidence="1">Uncharacterized protein</fullName>
    </submittedName>
</protein>
<proteinExistence type="predicted"/>
<sequence length="379" mass="42519">MSASTKKRKVLNLEDEVAVLDAVTAGEKKDVAARFGILASSLSTILNVKDAIRRAVEAGTSGKKKKLKRSTYADVDKAVFTRFMDMRARNVPISGAFLQQKAKDYACILGCDDLMASNGWLQSFKNRSAMETDKKRQQNTLLLATKVKIIQELDRNQLTKTEIAKKFGVPKSMLSRILKNKRKIEYAVKLGSFMTDHMWMRTTAYSKIEDVLLLWFKRARSANLPINGPLLEEKAREISSQMGIENFRWMLLCADNERDYSVDLLSALDILTHAWEQVKVSTVQGCFHNARCSRQEAIPDEEDDAAAANTLFSQVIQPTSLTRDGYETLDANIATCREESLEEMIAEVRDEDQSSEDDIKCDPEPVSAPDCAARDAVTL</sequence>